<accession>A0A1U7H939</accession>
<evidence type="ECO:0000313" key="1">
    <source>
        <dbReference type="EMBL" id="OKH20099.1"/>
    </source>
</evidence>
<keyword evidence="2" id="KW-1185">Reference proteome</keyword>
<protein>
    <submittedName>
        <fullName evidence="1">Uncharacterized protein</fullName>
    </submittedName>
</protein>
<dbReference type="OrthoDB" id="428409at2"/>
<proteinExistence type="predicted"/>
<sequence length="157" mass="17120">MQFLHFIKNWLSVGIIAMTSLSLNPNLPAKAANCKALPVVGGEGASVQKTVSPPGASVIYRNNWNTDFAVEPTASYNRYIATIRAKDPGEYTIRMNLKYSDDTSGEVYNQTVSLKEGESISITGNPRRGVIPYQVNLYVGELNAIGKTYRASVVGCR</sequence>
<dbReference type="AlphaFoldDB" id="A0A1U7H939"/>
<comment type="caution">
    <text evidence="1">The sequence shown here is derived from an EMBL/GenBank/DDBJ whole genome shotgun (WGS) entry which is preliminary data.</text>
</comment>
<name>A0A1U7H939_9CYAN</name>
<gene>
    <name evidence="1" type="ORF">NIES593_20165</name>
</gene>
<dbReference type="EMBL" id="MRCB01000035">
    <property type="protein sequence ID" value="OKH20099.1"/>
    <property type="molecule type" value="Genomic_DNA"/>
</dbReference>
<evidence type="ECO:0000313" key="2">
    <source>
        <dbReference type="Proteomes" id="UP000186868"/>
    </source>
</evidence>
<dbReference type="Proteomes" id="UP000186868">
    <property type="component" value="Unassembled WGS sequence"/>
</dbReference>
<reference evidence="1 2" key="1">
    <citation type="submission" date="2016-11" db="EMBL/GenBank/DDBJ databases">
        <title>Draft Genome Sequences of Nine Cyanobacterial Strains from Diverse Habitats.</title>
        <authorList>
            <person name="Zhu T."/>
            <person name="Hou S."/>
            <person name="Lu X."/>
            <person name="Hess W.R."/>
        </authorList>
    </citation>
    <scope>NUCLEOTIDE SEQUENCE [LARGE SCALE GENOMIC DNA]</scope>
    <source>
        <strain evidence="1 2">NIES-593</strain>
    </source>
</reference>
<organism evidence="1 2">
    <name type="scientific">Hydrococcus rivularis NIES-593</name>
    <dbReference type="NCBI Taxonomy" id="1921803"/>
    <lineage>
        <taxon>Bacteria</taxon>
        <taxon>Bacillati</taxon>
        <taxon>Cyanobacteriota</taxon>
        <taxon>Cyanophyceae</taxon>
        <taxon>Pleurocapsales</taxon>
        <taxon>Hydrococcaceae</taxon>
        <taxon>Hydrococcus</taxon>
    </lineage>
</organism>